<evidence type="ECO:0000313" key="1">
    <source>
        <dbReference type="EMBL" id="OWK45566.1"/>
    </source>
</evidence>
<comment type="caution">
    <text evidence="1">The sequence shown here is derived from an EMBL/GenBank/DDBJ whole genome shotgun (WGS) entry which is preliminary data.</text>
</comment>
<sequence length="76" mass="8986">MLYKTIALELLESRPTLYRHLRLSRRLLSEMERYASDLRSLHLRQQDAGMDSHEAMEHAVHEIEVRIAQEAARLET</sequence>
<keyword evidence="2" id="KW-1185">Reference proteome</keyword>
<proteinExistence type="predicted"/>
<accession>A0A225E636</accession>
<dbReference type="EMBL" id="NIDE01000002">
    <property type="protein sequence ID" value="OWK45566.1"/>
    <property type="molecule type" value="Genomic_DNA"/>
</dbReference>
<dbReference type="AlphaFoldDB" id="A0A225E636"/>
<evidence type="ECO:0000313" key="2">
    <source>
        <dbReference type="Proteomes" id="UP000214646"/>
    </source>
</evidence>
<gene>
    <name evidence="1" type="ORF">FRUB_01897</name>
</gene>
<reference evidence="2" key="1">
    <citation type="submission" date="2017-06" db="EMBL/GenBank/DDBJ databases">
        <title>Genome analysis of Fimbriiglobus ruber SP5, the first member of the order Planctomycetales with confirmed chitinolytic capability.</title>
        <authorList>
            <person name="Ravin N.V."/>
            <person name="Rakitin A.L."/>
            <person name="Ivanova A.A."/>
            <person name="Beletsky A.V."/>
            <person name="Kulichevskaya I.S."/>
            <person name="Mardanov A.V."/>
            <person name="Dedysh S.N."/>
        </authorList>
    </citation>
    <scope>NUCLEOTIDE SEQUENCE [LARGE SCALE GENOMIC DNA]</scope>
    <source>
        <strain evidence="2">SP5</strain>
    </source>
</reference>
<dbReference type="RefSeq" id="WP_238602511.1">
    <property type="nucleotide sequence ID" value="NZ_NIDE01000002.1"/>
</dbReference>
<name>A0A225E636_9BACT</name>
<organism evidence="1 2">
    <name type="scientific">Fimbriiglobus ruber</name>
    <dbReference type="NCBI Taxonomy" id="1908690"/>
    <lineage>
        <taxon>Bacteria</taxon>
        <taxon>Pseudomonadati</taxon>
        <taxon>Planctomycetota</taxon>
        <taxon>Planctomycetia</taxon>
        <taxon>Gemmatales</taxon>
        <taxon>Gemmataceae</taxon>
        <taxon>Fimbriiglobus</taxon>
    </lineage>
</organism>
<protein>
    <submittedName>
        <fullName evidence="1">Uncharacterized protein</fullName>
    </submittedName>
</protein>
<dbReference type="Proteomes" id="UP000214646">
    <property type="component" value="Unassembled WGS sequence"/>
</dbReference>